<dbReference type="Pfam" id="PF00733">
    <property type="entry name" value="Asn_synthase"/>
    <property type="match status" value="1"/>
</dbReference>
<dbReference type="PANTHER" id="PTHR11772">
    <property type="entry name" value="ASPARAGINE SYNTHETASE"/>
    <property type="match status" value="1"/>
</dbReference>
<dbReference type="SUPFAM" id="SSF52402">
    <property type="entry name" value="Adenine nucleotide alpha hydrolases-like"/>
    <property type="match status" value="1"/>
</dbReference>
<dbReference type="SUPFAM" id="SSF56235">
    <property type="entry name" value="N-terminal nucleophile aminohydrolases (Ntn hydrolases)"/>
    <property type="match status" value="1"/>
</dbReference>
<dbReference type="InterPro" id="IPR029055">
    <property type="entry name" value="Ntn_hydrolases_N"/>
</dbReference>
<dbReference type="InterPro" id="IPR001962">
    <property type="entry name" value="Asn_synthase"/>
</dbReference>
<evidence type="ECO:0000313" key="5">
    <source>
        <dbReference type="EMBL" id="CAK0788985.1"/>
    </source>
</evidence>
<comment type="caution">
    <text evidence="5">The sequence shown here is derived from an EMBL/GenBank/DDBJ whole genome shotgun (WGS) entry which is preliminary data.</text>
</comment>
<protein>
    <recommendedName>
        <fullName evidence="4">Glutamine amidotransferase type-2 domain-containing protein</fullName>
    </recommendedName>
</protein>
<feature type="domain" description="Glutamine amidotransferase type-2" evidence="4">
    <location>
        <begin position="1"/>
        <end position="170"/>
    </location>
</feature>
<evidence type="ECO:0000256" key="1">
    <source>
        <dbReference type="ARBA" id="ARBA00022598"/>
    </source>
</evidence>
<dbReference type="Proteomes" id="UP001189429">
    <property type="component" value="Unassembled WGS sequence"/>
</dbReference>
<keyword evidence="2" id="KW-0547">Nucleotide-binding</keyword>
<dbReference type="PANTHER" id="PTHR11772:SF2">
    <property type="entry name" value="ASPARAGINE SYNTHETASE [GLUTAMINE-HYDROLYZING]"/>
    <property type="match status" value="1"/>
</dbReference>
<feature type="non-terminal residue" evidence="5">
    <location>
        <position position="1"/>
    </location>
</feature>
<dbReference type="InterPro" id="IPR017932">
    <property type="entry name" value="GATase_2_dom"/>
</dbReference>
<keyword evidence="6" id="KW-1185">Reference proteome</keyword>
<evidence type="ECO:0000256" key="2">
    <source>
        <dbReference type="ARBA" id="ARBA00022741"/>
    </source>
</evidence>
<dbReference type="Gene3D" id="3.40.50.620">
    <property type="entry name" value="HUPs"/>
    <property type="match status" value="1"/>
</dbReference>
<dbReference type="Gene3D" id="3.60.20.10">
    <property type="entry name" value="Glutamine Phosphoribosylpyrophosphate, subunit 1, domain 1"/>
    <property type="match status" value="1"/>
</dbReference>
<reference evidence="5" key="1">
    <citation type="submission" date="2023-10" db="EMBL/GenBank/DDBJ databases">
        <authorList>
            <person name="Chen Y."/>
            <person name="Shah S."/>
            <person name="Dougan E. K."/>
            <person name="Thang M."/>
            <person name="Chan C."/>
        </authorList>
    </citation>
    <scope>NUCLEOTIDE SEQUENCE [LARGE SCALE GENOMIC DNA]</scope>
</reference>
<keyword evidence="1" id="KW-0436">Ligase</keyword>
<evidence type="ECO:0000313" key="6">
    <source>
        <dbReference type="Proteomes" id="UP001189429"/>
    </source>
</evidence>
<accession>A0ABN9P8C3</accession>
<dbReference type="Pfam" id="PF13537">
    <property type="entry name" value="GATase_7"/>
    <property type="match status" value="1"/>
</dbReference>
<dbReference type="InterPro" id="IPR050795">
    <property type="entry name" value="Asn_Synthetase"/>
</dbReference>
<proteinExistence type="predicted"/>
<organism evidence="5 6">
    <name type="scientific">Prorocentrum cordatum</name>
    <dbReference type="NCBI Taxonomy" id="2364126"/>
    <lineage>
        <taxon>Eukaryota</taxon>
        <taxon>Sar</taxon>
        <taxon>Alveolata</taxon>
        <taxon>Dinophyceae</taxon>
        <taxon>Prorocentrales</taxon>
        <taxon>Prorocentraceae</taxon>
        <taxon>Prorocentrum</taxon>
    </lineage>
</organism>
<dbReference type="InterPro" id="IPR014729">
    <property type="entry name" value="Rossmann-like_a/b/a_fold"/>
</dbReference>
<evidence type="ECO:0000259" key="4">
    <source>
        <dbReference type="PROSITE" id="PS51278"/>
    </source>
</evidence>
<dbReference type="PROSITE" id="PS51278">
    <property type="entry name" value="GATASE_TYPE_2"/>
    <property type="match status" value="1"/>
</dbReference>
<keyword evidence="3" id="KW-0067">ATP-binding</keyword>
<sequence>WARWRISNLTAVNRFLQRRGPDSTQVVQHGRFTFVHNLLHMTGERIAQPFVDGDVVALYNGEIYNSQLVPAGYPGRHRYRSDGECLIPCYNKLGSSFPKVLDGEFALVLIDFSKSIIIMATDVFSTKPLWYSLHEGFHAASYQSALLGLGLPPGSVKMADPNQVLVLQLEGSSATPVARQTLHEFDLRQFKSSTADWQRAFRRAVWKRVAGSNHPAFVGLSSGYDSGALHLALELEAPAHSVGYFTIGAEESAFLVDERIKAFNKSVSRAWWVEMSLPEFQAEKEWLMENAEPFQYGKSNWAGEYVYEDGAAIGLSAIFRRCRRAGMLVYLSGAGADEIIRKLFPHSSFGGKFPDDLASLFPWQSVFLGTQRDYLMKEEVVAGGHGLEARYPFLDRSVVQEFLWLSAEAKNELYKRPVHDFLTQACYPFAEGKKEGFAASHNLKPSGPTQMSVSFDAMAEPWAAAPPAPTLVEAAGSAGSLDGACEGDAWRSARSRLVTFLLMPESKAAAVQGLAAALLDALQHGLRAAPGCDLGQLCMHLFSGAPLRDGRWAPLAALPWVAASRSGWPVFALLRRLAAQSTGGAPAAALPHAAELDVPLAALAASANAAAAAVLASARMCEAFAVLEVLSEEHYRVNLADAWQLLEFK</sequence>
<dbReference type="EMBL" id="CAUYUJ010000150">
    <property type="protein sequence ID" value="CAK0788985.1"/>
    <property type="molecule type" value="Genomic_DNA"/>
</dbReference>
<gene>
    <name evidence="5" type="ORF">PCOR1329_LOCUS688</name>
</gene>
<name>A0ABN9P8C3_9DINO</name>
<evidence type="ECO:0000256" key="3">
    <source>
        <dbReference type="ARBA" id="ARBA00022840"/>
    </source>
</evidence>